<feature type="signal peptide" evidence="1">
    <location>
        <begin position="1"/>
        <end position="20"/>
    </location>
</feature>
<gene>
    <name evidence="2" type="ORF">EDD53_1336</name>
</gene>
<organism evidence="2 3">
    <name type="scientific">Pacificibacter maritimus</name>
    <dbReference type="NCBI Taxonomy" id="762213"/>
    <lineage>
        <taxon>Bacteria</taxon>
        <taxon>Pseudomonadati</taxon>
        <taxon>Pseudomonadota</taxon>
        <taxon>Alphaproteobacteria</taxon>
        <taxon>Rhodobacterales</taxon>
        <taxon>Roseobacteraceae</taxon>
        <taxon>Pacificibacter</taxon>
    </lineage>
</organism>
<dbReference type="RefSeq" id="WP_123792327.1">
    <property type="nucleotide sequence ID" value="NZ_RKQK01000001.1"/>
</dbReference>
<proteinExistence type="predicted"/>
<evidence type="ECO:0000313" key="3">
    <source>
        <dbReference type="Proteomes" id="UP000269689"/>
    </source>
</evidence>
<feature type="chain" id="PRO_5018009883" evidence="1">
    <location>
        <begin position="21"/>
        <end position="106"/>
    </location>
</feature>
<evidence type="ECO:0000256" key="1">
    <source>
        <dbReference type="SAM" id="SignalP"/>
    </source>
</evidence>
<dbReference type="Proteomes" id="UP000269689">
    <property type="component" value="Unassembled WGS sequence"/>
</dbReference>
<protein>
    <submittedName>
        <fullName evidence="2">Uncharacterized protein</fullName>
    </submittedName>
</protein>
<keyword evidence="1" id="KW-0732">Signal</keyword>
<reference evidence="2 3" key="1">
    <citation type="submission" date="2018-11" db="EMBL/GenBank/DDBJ databases">
        <title>Genomic Encyclopedia of Type Strains, Phase IV (KMG-IV): sequencing the most valuable type-strain genomes for metagenomic binning, comparative biology and taxonomic classification.</title>
        <authorList>
            <person name="Goeker M."/>
        </authorList>
    </citation>
    <scope>NUCLEOTIDE SEQUENCE [LARGE SCALE GENOMIC DNA]</scope>
    <source>
        <strain evidence="2 3">DSM 104731</strain>
    </source>
</reference>
<name>A0A3N4V504_9RHOB</name>
<dbReference type="EMBL" id="RKQK01000001">
    <property type="protein sequence ID" value="RPE72187.1"/>
    <property type="molecule type" value="Genomic_DNA"/>
</dbReference>
<keyword evidence="3" id="KW-1185">Reference proteome</keyword>
<evidence type="ECO:0000313" key="2">
    <source>
        <dbReference type="EMBL" id="RPE72187.1"/>
    </source>
</evidence>
<comment type="caution">
    <text evidence="2">The sequence shown here is derived from an EMBL/GenBank/DDBJ whole genome shotgun (WGS) entry which is preliminary data.</text>
</comment>
<dbReference type="AlphaFoldDB" id="A0A3N4V504"/>
<sequence length="106" mass="11553">MKSILFIATCVISIPATLTAGNAAVGYTQHPIYANCYRGPFSAMIWDRPQGTFVQDLVDFGYDHANANAIANMICSDANLVGNPERLKAALLREMDKNPPARQRAP</sequence>
<dbReference type="OrthoDB" id="7744610at2"/>
<accession>A0A3N4V504</accession>